<keyword evidence="5" id="KW-1185">Reference proteome</keyword>
<evidence type="ECO:0000259" key="3">
    <source>
        <dbReference type="SMART" id="SM00507"/>
    </source>
</evidence>
<dbReference type="InterPro" id="IPR003870">
    <property type="entry name" value="DUF222"/>
</dbReference>
<dbReference type="CDD" id="cd00085">
    <property type="entry name" value="HNHc"/>
    <property type="match status" value="1"/>
</dbReference>
<feature type="region of interest" description="Disordered" evidence="2">
    <location>
        <begin position="512"/>
        <end position="555"/>
    </location>
</feature>
<dbReference type="Gene3D" id="1.10.30.50">
    <property type="match status" value="1"/>
</dbReference>
<feature type="compositionally biased region" description="Polar residues" evidence="2">
    <location>
        <begin position="1"/>
        <end position="10"/>
    </location>
</feature>
<dbReference type="OrthoDB" id="4752861at2"/>
<comment type="similarity">
    <text evidence="1">Belongs to the Rv1128c/1148c/1588c/1702c/1945/3466 family.</text>
</comment>
<reference evidence="4 5" key="2">
    <citation type="submission" date="2019-05" db="EMBL/GenBank/DDBJ databases">
        <title>Glycomyces buryatensis sp. nov.</title>
        <authorList>
            <person name="Nikitina E."/>
        </authorList>
    </citation>
    <scope>NUCLEOTIDE SEQUENCE [LARGE SCALE GENOMIC DNA]</scope>
    <source>
        <strain evidence="4 5">18</strain>
    </source>
</reference>
<dbReference type="GO" id="GO:0003676">
    <property type="term" value="F:nucleic acid binding"/>
    <property type="evidence" value="ECO:0007669"/>
    <property type="project" value="InterPro"/>
</dbReference>
<dbReference type="Pfam" id="PF01844">
    <property type="entry name" value="HNH"/>
    <property type="match status" value="1"/>
</dbReference>
<reference evidence="5" key="1">
    <citation type="submission" date="2019-04" db="EMBL/GenBank/DDBJ databases">
        <title>Nocardioides xinjiangensis sp. nov.</title>
        <authorList>
            <person name="Liu S."/>
        </authorList>
    </citation>
    <scope>NUCLEOTIDE SEQUENCE [LARGE SCALE GENOMIC DNA]</scope>
    <source>
        <strain evidence="5">18</strain>
    </source>
</reference>
<evidence type="ECO:0000256" key="1">
    <source>
        <dbReference type="ARBA" id="ARBA00023450"/>
    </source>
</evidence>
<evidence type="ECO:0000313" key="4">
    <source>
        <dbReference type="EMBL" id="THV38648.1"/>
    </source>
</evidence>
<feature type="compositionally biased region" description="Basic and acidic residues" evidence="2">
    <location>
        <begin position="519"/>
        <end position="531"/>
    </location>
</feature>
<proteinExistence type="inferred from homology"/>
<organism evidence="4 5">
    <name type="scientific">Glycomyces buryatensis</name>
    <dbReference type="NCBI Taxonomy" id="2570927"/>
    <lineage>
        <taxon>Bacteria</taxon>
        <taxon>Bacillati</taxon>
        <taxon>Actinomycetota</taxon>
        <taxon>Actinomycetes</taxon>
        <taxon>Glycomycetales</taxon>
        <taxon>Glycomycetaceae</taxon>
        <taxon>Glycomyces</taxon>
    </lineage>
</organism>
<dbReference type="Pfam" id="PF02720">
    <property type="entry name" value="DUF222"/>
    <property type="match status" value="1"/>
</dbReference>
<protein>
    <submittedName>
        <fullName evidence="4">DUF222 domain-containing protein</fullName>
    </submittedName>
</protein>
<dbReference type="EMBL" id="STGY01000067">
    <property type="protein sequence ID" value="THV38648.1"/>
    <property type="molecule type" value="Genomic_DNA"/>
</dbReference>
<evidence type="ECO:0000256" key="2">
    <source>
        <dbReference type="SAM" id="MobiDB-lite"/>
    </source>
</evidence>
<comment type="caution">
    <text evidence="4">The sequence shown here is derived from an EMBL/GenBank/DDBJ whole genome shotgun (WGS) entry which is preliminary data.</text>
</comment>
<dbReference type="SMART" id="SM00507">
    <property type="entry name" value="HNHc"/>
    <property type="match status" value="1"/>
</dbReference>
<dbReference type="AlphaFoldDB" id="A0A4S8Q3F0"/>
<feature type="domain" description="HNH nuclease" evidence="3">
    <location>
        <begin position="353"/>
        <end position="404"/>
    </location>
</feature>
<dbReference type="Proteomes" id="UP000308760">
    <property type="component" value="Unassembled WGS sequence"/>
</dbReference>
<dbReference type="RefSeq" id="WP_136536233.1">
    <property type="nucleotide sequence ID" value="NZ_STGY01000067.1"/>
</dbReference>
<sequence length="555" mass="60222">MATTTATATDLGSSCPGTPTPPSASAPLGSDRRARHEKVTAALDDAAALINTVHATALSSVIEALNWKLGRDFDGFAGPKAWLVAKFDFHNRTAADIAAIAQRSRKFAVLTESALSQTARIDQVAYAVRSLDRTPAMRLYARTPYREPVPSPFDPEMLCTTPETLVAQYCAHAPYADLRAHLAELEASLAESAELFEGLGEQSLQHLDLWEQDNGMWGLNGQLSADTGALFAKLLTTSVPPPRQDETDTEGDLPPQANRNAEALHQMLASYGASGDAPTRHGHTATLNLVVDIETLQGKDTGRLPLLEGRPISVARARLLACEAVIIPGVFDYATGEAVELGRAFRLPTAALRRKLELEQQGGCAWHGCQAPVEWTEAHHLIHWANGGETVAENLILLCRFHHGRIHTPGWNVTKTGPGQALIVHHDHDAAITADMAEYDTDGCGCADHRSSEDLEADFRDGLEDDFPTGLYPEEQTGIGNRDLKDTLDAYAMTQAKQAVDRAKAKLRERFTTPAEVLGRPDGRPSGERTPHSAQARIPKRDRAPQHVQALIPQY</sequence>
<dbReference type="InterPro" id="IPR003615">
    <property type="entry name" value="HNH_nuc"/>
</dbReference>
<dbReference type="GO" id="GO:0008270">
    <property type="term" value="F:zinc ion binding"/>
    <property type="evidence" value="ECO:0007669"/>
    <property type="project" value="InterPro"/>
</dbReference>
<evidence type="ECO:0000313" key="5">
    <source>
        <dbReference type="Proteomes" id="UP000308760"/>
    </source>
</evidence>
<accession>A0A4S8Q3F0</accession>
<gene>
    <name evidence="4" type="ORF">FAB82_19660</name>
</gene>
<dbReference type="InterPro" id="IPR002711">
    <property type="entry name" value="HNH"/>
</dbReference>
<dbReference type="GO" id="GO:0004519">
    <property type="term" value="F:endonuclease activity"/>
    <property type="evidence" value="ECO:0007669"/>
    <property type="project" value="InterPro"/>
</dbReference>
<feature type="region of interest" description="Disordered" evidence="2">
    <location>
        <begin position="1"/>
        <end position="34"/>
    </location>
</feature>
<name>A0A4S8Q3F0_9ACTN</name>